<dbReference type="FunFam" id="3.40.850.10:FF:000063">
    <property type="entry name" value="Kinesin-like protein"/>
    <property type="match status" value="1"/>
</dbReference>
<dbReference type="Gene3D" id="3.40.850.10">
    <property type="entry name" value="Kinesin motor domain"/>
    <property type="match status" value="1"/>
</dbReference>
<dbReference type="Pfam" id="PF00498">
    <property type="entry name" value="FHA"/>
    <property type="match status" value="1"/>
</dbReference>
<dbReference type="EMBL" id="GL984360">
    <property type="protein sequence ID" value="EGR27406.1"/>
    <property type="molecule type" value="Genomic_DNA"/>
</dbReference>
<reference evidence="9 10" key="1">
    <citation type="submission" date="2011-07" db="EMBL/GenBank/DDBJ databases">
        <authorList>
            <person name="Coyne R."/>
            <person name="Brami D."/>
            <person name="Johnson J."/>
            <person name="Hostetler J."/>
            <person name="Hannick L."/>
            <person name="Clark T."/>
            <person name="Cassidy-Hanley D."/>
            <person name="Inman J."/>
        </authorList>
    </citation>
    <scope>NUCLEOTIDE SEQUENCE [LARGE SCALE GENOMIC DNA]</scope>
    <source>
        <strain evidence="9 10">G5</strain>
    </source>
</reference>
<dbReference type="GO" id="GO:0007018">
    <property type="term" value="P:microtubule-based movement"/>
    <property type="evidence" value="ECO:0007669"/>
    <property type="project" value="InterPro"/>
</dbReference>
<accession>G0R504</accession>
<proteinExistence type="inferred from homology"/>
<evidence type="ECO:0000256" key="2">
    <source>
        <dbReference type="ARBA" id="ARBA00022840"/>
    </source>
</evidence>
<name>G0R504_ICHMU</name>
<protein>
    <recommendedName>
        <fullName evidence="6">Kinesin-like protein</fullName>
    </recommendedName>
</protein>
<dbReference type="PROSITE" id="PS00411">
    <property type="entry name" value="KINESIN_MOTOR_1"/>
    <property type="match status" value="1"/>
</dbReference>
<keyword evidence="1 5" id="KW-0547">Nucleotide-binding</keyword>
<evidence type="ECO:0000256" key="7">
    <source>
        <dbReference type="SAM" id="Coils"/>
    </source>
</evidence>
<keyword evidence="4 5" id="KW-0505">Motor protein</keyword>
<dbReference type="GO" id="GO:0003777">
    <property type="term" value="F:microtubule motor activity"/>
    <property type="evidence" value="ECO:0007669"/>
    <property type="project" value="InterPro"/>
</dbReference>
<dbReference type="SMART" id="SM00129">
    <property type="entry name" value="KISc"/>
    <property type="match status" value="1"/>
</dbReference>
<evidence type="ECO:0000256" key="5">
    <source>
        <dbReference type="PROSITE-ProRule" id="PRU00283"/>
    </source>
</evidence>
<feature type="domain" description="Kinesin motor" evidence="8">
    <location>
        <begin position="1"/>
        <end position="326"/>
    </location>
</feature>
<comment type="similarity">
    <text evidence="5 6">Belongs to the TRAFAC class myosin-kinesin ATPase superfamily. Kinesin family.</text>
</comment>
<dbReference type="GO" id="GO:0016787">
    <property type="term" value="F:hydrolase activity"/>
    <property type="evidence" value="ECO:0007669"/>
    <property type="project" value="UniProtKB-KW"/>
</dbReference>
<dbReference type="InterPro" id="IPR008984">
    <property type="entry name" value="SMAD_FHA_dom_sf"/>
</dbReference>
<organism evidence="9 10">
    <name type="scientific">Ichthyophthirius multifiliis</name>
    <name type="common">White spot disease agent</name>
    <name type="synonym">Ich</name>
    <dbReference type="NCBI Taxonomy" id="5932"/>
    <lineage>
        <taxon>Eukaryota</taxon>
        <taxon>Sar</taxon>
        <taxon>Alveolata</taxon>
        <taxon>Ciliophora</taxon>
        <taxon>Intramacronucleata</taxon>
        <taxon>Oligohymenophorea</taxon>
        <taxon>Hymenostomatida</taxon>
        <taxon>Ophryoglenina</taxon>
        <taxon>Ichthyophthirius</taxon>
    </lineage>
</organism>
<dbReference type="GO" id="GO:0005524">
    <property type="term" value="F:ATP binding"/>
    <property type="evidence" value="ECO:0007669"/>
    <property type="project" value="UniProtKB-UniRule"/>
</dbReference>
<feature type="coiled-coil region" evidence="7">
    <location>
        <begin position="341"/>
        <end position="396"/>
    </location>
</feature>
<evidence type="ECO:0000313" key="10">
    <source>
        <dbReference type="Proteomes" id="UP000008983"/>
    </source>
</evidence>
<dbReference type="Pfam" id="PF00225">
    <property type="entry name" value="Kinesin"/>
    <property type="match status" value="1"/>
</dbReference>
<dbReference type="eggNOG" id="KOG0245">
    <property type="taxonomic scope" value="Eukaryota"/>
</dbReference>
<evidence type="ECO:0000256" key="4">
    <source>
        <dbReference type="ARBA" id="ARBA00023175"/>
    </source>
</evidence>
<dbReference type="PRINTS" id="PR00380">
    <property type="entry name" value="KINESINHEAVY"/>
</dbReference>
<evidence type="ECO:0000256" key="1">
    <source>
        <dbReference type="ARBA" id="ARBA00022741"/>
    </source>
</evidence>
<dbReference type="InterPro" id="IPR001752">
    <property type="entry name" value="Kinesin_motor_dom"/>
</dbReference>
<dbReference type="STRING" id="857967.G0R504"/>
<dbReference type="GeneID" id="14903514"/>
<dbReference type="SUPFAM" id="SSF52540">
    <property type="entry name" value="P-loop containing nucleoside triphosphate hydrolases"/>
    <property type="match status" value="1"/>
</dbReference>
<dbReference type="PANTHER" id="PTHR47117">
    <property type="entry name" value="STAR-RELATED LIPID TRANSFER PROTEIN 9"/>
    <property type="match status" value="1"/>
</dbReference>
<dbReference type="InParanoid" id="G0R504"/>
<keyword evidence="10" id="KW-1185">Reference proteome</keyword>
<dbReference type="InterPro" id="IPR019821">
    <property type="entry name" value="Kinesin_motor_CS"/>
</dbReference>
<dbReference type="SUPFAM" id="SSF49879">
    <property type="entry name" value="SMAD/FHA domain"/>
    <property type="match status" value="1"/>
</dbReference>
<dbReference type="GO" id="GO:0005874">
    <property type="term" value="C:microtubule"/>
    <property type="evidence" value="ECO:0007669"/>
    <property type="project" value="UniProtKB-KW"/>
</dbReference>
<keyword evidence="2 5" id="KW-0067">ATP-binding</keyword>
<dbReference type="OrthoDB" id="303838at2759"/>
<evidence type="ECO:0000256" key="6">
    <source>
        <dbReference type="RuleBase" id="RU000394"/>
    </source>
</evidence>
<dbReference type="OMA" id="GFKMNGR"/>
<dbReference type="InterPro" id="IPR036961">
    <property type="entry name" value="Kinesin_motor_dom_sf"/>
</dbReference>
<keyword evidence="9" id="KW-0378">Hydrolase</keyword>
<dbReference type="InterPro" id="IPR000253">
    <property type="entry name" value="FHA_dom"/>
</dbReference>
<evidence type="ECO:0000313" key="9">
    <source>
        <dbReference type="EMBL" id="EGR27406.1"/>
    </source>
</evidence>
<dbReference type="RefSeq" id="XP_004024316.1">
    <property type="nucleotide sequence ID" value="XM_004024267.1"/>
</dbReference>
<dbReference type="Proteomes" id="UP000008983">
    <property type="component" value="Unassembled WGS sequence"/>
</dbReference>
<dbReference type="Gene3D" id="2.60.200.20">
    <property type="match status" value="1"/>
</dbReference>
<dbReference type="GO" id="GO:0008017">
    <property type="term" value="F:microtubule binding"/>
    <property type="evidence" value="ECO:0007669"/>
    <property type="project" value="InterPro"/>
</dbReference>
<dbReference type="PROSITE" id="PS50067">
    <property type="entry name" value="KINESIN_MOTOR_2"/>
    <property type="match status" value="1"/>
</dbReference>
<evidence type="ECO:0000256" key="3">
    <source>
        <dbReference type="ARBA" id="ARBA00023054"/>
    </source>
</evidence>
<feature type="binding site" evidence="5">
    <location>
        <begin position="77"/>
        <end position="84"/>
    </location>
    <ligand>
        <name>ATP</name>
        <dbReference type="ChEBI" id="CHEBI:30616"/>
    </ligand>
</feature>
<sequence>MQNNQTQLLNIEDNKKNRDFNYDFSFWSHSEYNTNEEGLYIAQNEKYADQRKVYDLVGSQMLDNAWQGYHCCLLAYGQTGAGKSYSMVGYNPNRGIVPIICEEIFKRIEKSQYNNEEYEVSVSMLEIYNEKVQDLLIPINKRVSGGLRIRENNTIGFYVENLTKYPVKSYEQIEQKMEEGSKHRTIASTQMNASSSRAHTIITVEFRKRQEIDGRKTEKFSMINLVDLAGSEKVGKTGAQGDRLKEAGQINKSLHILGLVISTLAEIESGNNKIKVPYRDSCLTKILCNALGGNSKTLMICAISPSFDNYQETLSTLRYADQAKKIKNKAVVNESAVDKLIRQLKQENMILKTTIQELRNKMNNNPNSSYKEVEDLEDQLKAMDDLMNDMQKTHQERLFQYEQDDNKEQKENIDLQNTVHLTNLNEDPILNNKIIYSLDKEYTYVGRKNAIPLPDIVLGSMGIKEKHAIFQKINNEIYLKPYNGNCQDYIHVNGNKVGEKIRLFNNDRIIFGTNSTFLIIIPGEQDRNNGKIIPKDIDWEFAQDEISKNIELNNNQEQQQYEKDIKEQLSNKFKDIETKLNSEKQENQDKIDFQKQLYEIKINQLSDKLREESQKQKLEKEKHEAEQQMKEIISKLEAERIQKQLEREKEKKKLQDEEQLRVYKLKQKEIIQQRLRKALPKIQEVGFIAKELKREIQFSTKIIYNYTEPGEIELQEQRLKKNIQILVKNIEEGTEYVWDLEKFSNRYYIIKGLLDRYFESNKIVKLQKNEDPFWDPPESLMIGQSFLKLMGLSYALDSRSNLNLIGDNGQCGNLSVGLIPCSIDGSINYENDNYNDDLQIEDPNDLLNKRMDFKVIITEAQITENLYQNIYVEYYLMNSKGIINKFKTKIIEERYIY</sequence>
<gene>
    <name evidence="9" type="ORF">IMG5_195880</name>
</gene>
<keyword evidence="3 7" id="KW-0175">Coiled coil</keyword>
<feature type="coiled-coil region" evidence="7">
    <location>
        <begin position="566"/>
        <end position="660"/>
    </location>
</feature>
<evidence type="ECO:0000259" key="8">
    <source>
        <dbReference type="PROSITE" id="PS50067"/>
    </source>
</evidence>
<dbReference type="InterPro" id="IPR027417">
    <property type="entry name" value="P-loop_NTPase"/>
</dbReference>
<keyword evidence="6" id="KW-0493">Microtubule</keyword>
<dbReference type="AlphaFoldDB" id="G0R504"/>